<dbReference type="SUPFAM" id="SSF52047">
    <property type="entry name" value="RNI-like"/>
    <property type="match status" value="1"/>
</dbReference>
<dbReference type="AlphaFoldDB" id="A0A9P6CAQ9"/>
<feature type="compositionally biased region" description="Acidic residues" evidence="2">
    <location>
        <begin position="606"/>
        <end position="631"/>
    </location>
</feature>
<protein>
    <recommendedName>
        <fullName evidence="5">F-box domain-containing protein</fullName>
    </recommendedName>
</protein>
<dbReference type="Gene3D" id="1.20.1280.50">
    <property type="match status" value="1"/>
</dbReference>
<keyword evidence="1" id="KW-0175">Coiled coil</keyword>
<comment type="caution">
    <text evidence="3">The sequence shown here is derived from an EMBL/GenBank/DDBJ whole genome shotgun (WGS) entry which is preliminary data.</text>
</comment>
<evidence type="ECO:0000256" key="1">
    <source>
        <dbReference type="SAM" id="Coils"/>
    </source>
</evidence>
<dbReference type="EMBL" id="MU151055">
    <property type="protein sequence ID" value="KAF9454343.1"/>
    <property type="molecule type" value="Genomic_DNA"/>
</dbReference>
<reference evidence="3" key="1">
    <citation type="submission" date="2020-11" db="EMBL/GenBank/DDBJ databases">
        <authorList>
            <consortium name="DOE Joint Genome Institute"/>
            <person name="Ahrendt S."/>
            <person name="Riley R."/>
            <person name="Andreopoulos W."/>
            <person name="Labutti K."/>
            <person name="Pangilinan J."/>
            <person name="Ruiz-Duenas F.J."/>
            <person name="Barrasa J.M."/>
            <person name="Sanchez-Garcia M."/>
            <person name="Camarero S."/>
            <person name="Miyauchi S."/>
            <person name="Serrano A."/>
            <person name="Linde D."/>
            <person name="Babiker R."/>
            <person name="Drula E."/>
            <person name="Ayuso-Fernandez I."/>
            <person name="Pacheco R."/>
            <person name="Padilla G."/>
            <person name="Ferreira P."/>
            <person name="Barriuso J."/>
            <person name="Kellner H."/>
            <person name="Castanera R."/>
            <person name="Alfaro M."/>
            <person name="Ramirez L."/>
            <person name="Pisabarro A.G."/>
            <person name="Kuo A."/>
            <person name="Tritt A."/>
            <person name="Lipzen A."/>
            <person name="He G."/>
            <person name="Yan M."/>
            <person name="Ng V."/>
            <person name="Cullen D."/>
            <person name="Martin F."/>
            <person name="Rosso M.-N."/>
            <person name="Henrissat B."/>
            <person name="Hibbett D."/>
            <person name="Martinez A.T."/>
            <person name="Grigoriev I.V."/>
        </authorList>
    </citation>
    <scope>NUCLEOTIDE SEQUENCE</scope>
    <source>
        <strain evidence="3">MF-IS2</strain>
    </source>
</reference>
<evidence type="ECO:0008006" key="5">
    <source>
        <dbReference type="Google" id="ProtNLM"/>
    </source>
</evidence>
<sequence length="646" mass="73124">MAGLLAGLGHLTIPRLDRMRVLEKRPFEKPYEGDEPTRTARRAIDGDIDKLEVRIRSLRRRRNDLSSISILPPEVLSKVFIFVRDMSSDSYYRNGQAQWIRNVGHICHHWRDVALCCPTLWSVPLFTHPELAQEMVHRSKMAALTVRSTTGSWTPRLLDQIENVMTQISRIQTLHLTFGNQPDRLKTILTVLSQPAPLLESITLTDATYHMYNSQNSLPEDAFNDAPRLRSVELERLNFSWESAIFKHSNVTILRLKNSRVVTNGTSTIGQMMDALNNLHNLRILELNNSIPSHVTSNGNEKTLKFKFLENLTVDTRAADFIPFLRCIRYPSNTILNLRCSSTKPEEYAAVLSLVGQALRPGPSAERGTPRRSMVFRAAELLLGDPGTTRVSLYEKRGSARWGFMGRTRETALIDLHFEGDHTTSCLCDHVVKDVCNSFDLSSLRSLVLDWAFSYHQEHLIRECFGKLPKLNYIRVCRSVSDLLLAIKETPPDGKVIPVEGSKGTRSALSIGRCHDTVPPVTTFPALKTLYIEGAEFRQSRSPESMGNLVDMLMQRSEMNAPIHKLLLEGCAGIRTAQKRLLGEVVVDLEVDGERIEVGELRSGDEDSYDDNSDFTDDEDYEDDSDYPGDPYYDLDIDDAFGWLPF</sequence>
<gene>
    <name evidence="3" type="ORF">P691DRAFT_717836</name>
</gene>
<name>A0A9P6CAQ9_9AGAR</name>
<feature type="coiled-coil region" evidence="1">
    <location>
        <begin position="41"/>
        <end position="68"/>
    </location>
</feature>
<dbReference type="OrthoDB" id="3029127at2759"/>
<dbReference type="PANTHER" id="PTHR38926">
    <property type="entry name" value="F-BOX DOMAIN CONTAINING PROTEIN, EXPRESSED"/>
    <property type="match status" value="1"/>
</dbReference>
<keyword evidence="4" id="KW-1185">Reference proteome</keyword>
<dbReference type="Proteomes" id="UP000807342">
    <property type="component" value="Unassembled WGS sequence"/>
</dbReference>
<dbReference type="PANTHER" id="PTHR38926:SF5">
    <property type="entry name" value="F-BOX AND LEUCINE-RICH REPEAT PROTEIN 6"/>
    <property type="match status" value="1"/>
</dbReference>
<proteinExistence type="predicted"/>
<feature type="region of interest" description="Disordered" evidence="2">
    <location>
        <begin position="599"/>
        <end position="631"/>
    </location>
</feature>
<accession>A0A9P6CAQ9</accession>
<evidence type="ECO:0000256" key="2">
    <source>
        <dbReference type="SAM" id="MobiDB-lite"/>
    </source>
</evidence>
<evidence type="ECO:0000313" key="3">
    <source>
        <dbReference type="EMBL" id="KAF9454343.1"/>
    </source>
</evidence>
<evidence type="ECO:0000313" key="4">
    <source>
        <dbReference type="Proteomes" id="UP000807342"/>
    </source>
</evidence>
<organism evidence="3 4">
    <name type="scientific">Macrolepiota fuliginosa MF-IS2</name>
    <dbReference type="NCBI Taxonomy" id="1400762"/>
    <lineage>
        <taxon>Eukaryota</taxon>
        <taxon>Fungi</taxon>
        <taxon>Dikarya</taxon>
        <taxon>Basidiomycota</taxon>
        <taxon>Agaricomycotina</taxon>
        <taxon>Agaricomycetes</taxon>
        <taxon>Agaricomycetidae</taxon>
        <taxon>Agaricales</taxon>
        <taxon>Agaricineae</taxon>
        <taxon>Agaricaceae</taxon>
        <taxon>Macrolepiota</taxon>
    </lineage>
</organism>